<accession>A0ABY3X6N0</accession>
<protein>
    <submittedName>
        <fullName evidence="1">DUF2313 domain-containing protein</fullName>
    </submittedName>
</protein>
<evidence type="ECO:0000313" key="1">
    <source>
        <dbReference type="EMBL" id="UNM95658.1"/>
    </source>
</evidence>
<dbReference type="InterPro" id="IPR018755">
    <property type="entry name" value="Phage_Mu_Gp48"/>
</dbReference>
<gene>
    <name evidence="1" type="ORF">MMG00_10600</name>
</gene>
<dbReference type="EMBL" id="CP093379">
    <property type="protein sequence ID" value="UNM95658.1"/>
    <property type="molecule type" value="Genomic_DNA"/>
</dbReference>
<proteinExistence type="predicted"/>
<dbReference type="Pfam" id="PF10076">
    <property type="entry name" value="Phage_Mu_Gp48"/>
    <property type="match status" value="1"/>
</dbReference>
<sequence length="198" mass="22813">MSEKDYQDAGLKLLPNGLAWSKKLTGTFSKLFAGIGSTFAQIDAEANQAINETNPAWANVMLPEWEELLALPECGQTGQTLAERQKAAGYKWHLKGSLNYKFYEDWIKGAFGYDIEIVTRHPHHCMRPCNYPLYSDEYKSRAEVYIRISSDSPYRYFNVQDRVNDPLVIGQPSIVECILNKYKPAHMEFIYHYEKKES</sequence>
<dbReference type="Proteomes" id="UP000829542">
    <property type="component" value="Chromosome"/>
</dbReference>
<dbReference type="RefSeq" id="WP_242148122.1">
    <property type="nucleotide sequence ID" value="NZ_CP093379.1"/>
</dbReference>
<reference evidence="1 2" key="1">
    <citation type="submission" date="2022-03" db="EMBL/GenBank/DDBJ databases">
        <title>Ignatzschineria rhizosphaerae HR5S32.</title>
        <authorList>
            <person name="Sun J.Q."/>
            <person name="Feng J.Y."/>
        </authorList>
    </citation>
    <scope>NUCLEOTIDE SEQUENCE [LARGE SCALE GENOMIC DNA]</scope>
    <source>
        <strain evidence="1 2">HR5S32</strain>
    </source>
</reference>
<keyword evidence="2" id="KW-1185">Reference proteome</keyword>
<evidence type="ECO:0000313" key="2">
    <source>
        <dbReference type="Proteomes" id="UP000829542"/>
    </source>
</evidence>
<name>A0ABY3X6N0_9GAMM</name>
<organism evidence="1 2">
    <name type="scientific">Ignatzschineria rhizosphaerae</name>
    <dbReference type="NCBI Taxonomy" id="2923279"/>
    <lineage>
        <taxon>Bacteria</taxon>
        <taxon>Pseudomonadati</taxon>
        <taxon>Pseudomonadota</taxon>
        <taxon>Gammaproteobacteria</taxon>
        <taxon>Cardiobacteriales</taxon>
        <taxon>Ignatzschineriaceae</taxon>
        <taxon>Ignatzschineria</taxon>
    </lineage>
</organism>